<comment type="caution">
    <text evidence="2">The sequence shown here is derived from an EMBL/GenBank/DDBJ whole genome shotgun (WGS) entry which is preliminary data.</text>
</comment>
<protein>
    <submittedName>
        <fullName evidence="2">Uncharacterized protein</fullName>
    </submittedName>
</protein>
<reference evidence="2" key="2">
    <citation type="journal article" name="Front. Microbiol.">
        <title>Degradative Capacity of Two Strains of Rhodonia placenta: From Phenotype to Genotype.</title>
        <authorList>
            <person name="Kolle M."/>
            <person name="Horta M.A.C."/>
            <person name="Nowrousian M."/>
            <person name="Ohm R.A."/>
            <person name="Benz J.P."/>
            <person name="Pilgard A."/>
        </authorList>
    </citation>
    <scope>NUCLEOTIDE SEQUENCE</scope>
    <source>
        <strain evidence="2">FPRL280</strain>
    </source>
</reference>
<dbReference type="AlphaFoldDB" id="A0A8H7P2R0"/>
<evidence type="ECO:0000313" key="3">
    <source>
        <dbReference type="Proteomes" id="UP000639403"/>
    </source>
</evidence>
<gene>
    <name evidence="2" type="ORF">IEO21_05108</name>
</gene>
<name>A0A8H7P2R0_9APHY</name>
<evidence type="ECO:0000256" key="1">
    <source>
        <dbReference type="SAM" id="MobiDB-lite"/>
    </source>
</evidence>
<dbReference type="EMBL" id="JADOXO010000087">
    <property type="protein sequence ID" value="KAF9814374.1"/>
    <property type="molecule type" value="Genomic_DNA"/>
</dbReference>
<organism evidence="2 3">
    <name type="scientific">Rhodonia placenta</name>
    <dbReference type="NCBI Taxonomy" id="104341"/>
    <lineage>
        <taxon>Eukaryota</taxon>
        <taxon>Fungi</taxon>
        <taxon>Dikarya</taxon>
        <taxon>Basidiomycota</taxon>
        <taxon>Agaricomycotina</taxon>
        <taxon>Agaricomycetes</taxon>
        <taxon>Polyporales</taxon>
        <taxon>Adustoporiaceae</taxon>
        <taxon>Rhodonia</taxon>
    </lineage>
</organism>
<accession>A0A8H7P2R0</accession>
<sequence length="74" mass="7693">MDVILLSSERFSPPQGQLQGFAEEGGGGETDGNPGTGTGGGLGRTLQMSAAADMGNIEEEHRGFQIEYATVHAR</sequence>
<evidence type="ECO:0000313" key="2">
    <source>
        <dbReference type="EMBL" id="KAF9814374.1"/>
    </source>
</evidence>
<dbReference type="Proteomes" id="UP000639403">
    <property type="component" value="Unassembled WGS sequence"/>
</dbReference>
<feature type="compositionally biased region" description="Gly residues" evidence="1">
    <location>
        <begin position="23"/>
        <end position="43"/>
    </location>
</feature>
<proteinExistence type="predicted"/>
<reference evidence="2" key="1">
    <citation type="submission" date="2020-11" db="EMBL/GenBank/DDBJ databases">
        <authorList>
            <person name="Koelle M."/>
            <person name="Horta M.A.C."/>
            <person name="Nowrousian M."/>
            <person name="Ohm R.A."/>
            <person name="Benz P."/>
            <person name="Pilgard A."/>
        </authorList>
    </citation>
    <scope>NUCLEOTIDE SEQUENCE</scope>
    <source>
        <strain evidence="2">FPRL280</strain>
    </source>
</reference>
<feature type="region of interest" description="Disordered" evidence="1">
    <location>
        <begin position="1"/>
        <end position="44"/>
    </location>
</feature>